<keyword evidence="7 12" id="KW-0472">Membrane</keyword>
<keyword evidence="11" id="KW-0407">Ion channel</keyword>
<evidence type="ECO:0000256" key="11">
    <source>
        <dbReference type="ARBA" id="ARBA00023303"/>
    </source>
</evidence>
<sequence>MQQGSDVIPRAAATRIVAVIWWLFTLIMLSSYTAQLAAFLTVERMTTPVESTADLAAQQKIKYGTLKNGWSVMESTTPSVFVNSSREGIARVKTGSYAYLMESSMLEYHMERDCQLQRIGGLLDSKGYGIALPKGSPLRHLLSQTVLQLQERTILVALKNKWWKDKSG</sequence>
<keyword evidence="10" id="KW-1071">Ligand-gated ion channel</keyword>
<evidence type="ECO:0000256" key="12">
    <source>
        <dbReference type="SAM" id="Phobius"/>
    </source>
</evidence>
<accession>A0A183D039</accession>
<reference evidence="14 15" key="2">
    <citation type="submission" date="2018-11" db="EMBL/GenBank/DDBJ databases">
        <authorList>
            <consortium name="Pathogen Informatics"/>
        </authorList>
    </citation>
    <scope>NUCLEOTIDE SEQUENCE [LARGE SCALE GENOMIC DNA]</scope>
</reference>
<keyword evidence="8" id="KW-0675">Receptor</keyword>
<evidence type="ECO:0000256" key="6">
    <source>
        <dbReference type="ARBA" id="ARBA00023065"/>
    </source>
</evidence>
<evidence type="ECO:0000313" key="15">
    <source>
        <dbReference type="Proteomes" id="UP000271098"/>
    </source>
</evidence>
<dbReference type="Pfam" id="PF00060">
    <property type="entry name" value="Lig_chan"/>
    <property type="match status" value="1"/>
</dbReference>
<keyword evidence="6" id="KW-0406">Ion transport</keyword>
<evidence type="ECO:0000256" key="2">
    <source>
        <dbReference type="ARBA" id="ARBA00008685"/>
    </source>
</evidence>
<keyword evidence="3" id="KW-0813">Transport</keyword>
<evidence type="ECO:0000256" key="9">
    <source>
        <dbReference type="ARBA" id="ARBA00023180"/>
    </source>
</evidence>
<evidence type="ECO:0000256" key="1">
    <source>
        <dbReference type="ARBA" id="ARBA00004141"/>
    </source>
</evidence>
<dbReference type="EMBL" id="UYRT01002904">
    <property type="protein sequence ID" value="VDK32003.1"/>
    <property type="molecule type" value="Genomic_DNA"/>
</dbReference>
<dbReference type="PANTHER" id="PTHR18966">
    <property type="entry name" value="IONOTROPIC GLUTAMATE RECEPTOR"/>
    <property type="match status" value="1"/>
</dbReference>
<dbReference type="AlphaFoldDB" id="A0A183D039"/>
<keyword evidence="5 12" id="KW-1133">Transmembrane helix</keyword>
<organism evidence="16">
    <name type="scientific">Gongylonema pulchrum</name>
    <dbReference type="NCBI Taxonomy" id="637853"/>
    <lineage>
        <taxon>Eukaryota</taxon>
        <taxon>Metazoa</taxon>
        <taxon>Ecdysozoa</taxon>
        <taxon>Nematoda</taxon>
        <taxon>Chromadorea</taxon>
        <taxon>Rhabditida</taxon>
        <taxon>Spirurina</taxon>
        <taxon>Spiruromorpha</taxon>
        <taxon>Spiruroidea</taxon>
        <taxon>Gongylonematidae</taxon>
        <taxon>Gongylonema</taxon>
    </lineage>
</organism>
<dbReference type="OrthoDB" id="5984008at2759"/>
<evidence type="ECO:0000256" key="8">
    <source>
        <dbReference type="ARBA" id="ARBA00023170"/>
    </source>
</evidence>
<dbReference type="InterPro" id="IPR001320">
    <property type="entry name" value="Iontro_rcpt_C"/>
</dbReference>
<dbReference type="Gene3D" id="3.40.190.10">
    <property type="entry name" value="Periplasmic binding protein-like II"/>
    <property type="match status" value="3"/>
</dbReference>
<feature type="transmembrane region" description="Helical" evidence="12">
    <location>
        <begin position="20"/>
        <end position="42"/>
    </location>
</feature>
<dbReference type="Proteomes" id="UP000271098">
    <property type="component" value="Unassembled WGS sequence"/>
</dbReference>
<feature type="domain" description="Ionotropic glutamate receptor C-terminal" evidence="13">
    <location>
        <begin position="5"/>
        <end position="165"/>
    </location>
</feature>
<comment type="subcellular location">
    <subcellularLocation>
        <location evidence="1">Membrane</location>
        <topology evidence="1">Multi-pass membrane protein</topology>
    </subcellularLocation>
</comment>
<dbReference type="GO" id="GO:0015276">
    <property type="term" value="F:ligand-gated monoatomic ion channel activity"/>
    <property type="evidence" value="ECO:0007669"/>
    <property type="project" value="InterPro"/>
</dbReference>
<reference evidence="16" key="1">
    <citation type="submission" date="2016-06" db="UniProtKB">
        <authorList>
            <consortium name="WormBaseParasite"/>
        </authorList>
    </citation>
    <scope>IDENTIFICATION</scope>
</reference>
<name>A0A183D039_9BILA</name>
<dbReference type="WBParaSite" id="GPUH_0000208501-mRNA-1">
    <property type="protein sequence ID" value="GPUH_0000208501-mRNA-1"/>
    <property type="gene ID" value="GPUH_0000208501"/>
</dbReference>
<dbReference type="GO" id="GO:0016020">
    <property type="term" value="C:membrane"/>
    <property type="evidence" value="ECO:0007669"/>
    <property type="project" value="UniProtKB-SubCell"/>
</dbReference>
<keyword evidence="4 12" id="KW-0812">Transmembrane</keyword>
<evidence type="ECO:0000256" key="4">
    <source>
        <dbReference type="ARBA" id="ARBA00022692"/>
    </source>
</evidence>
<gene>
    <name evidence="14" type="ORF">GPUH_LOCUS2080</name>
</gene>
<evidence type="ECO:0000256" key="3">
    <source>
        <dbReference type="ARBA" id="ARBA00022448"/>
    </source>
</evidence>
<evidence type="ECO:0000256" key="7">
    <source>
        <dbReference type="ARBA" id="ARBA00023136"/>
    </source>
</evidence>
<dbReference type="FunFam" id="3.40.190.10:FF:000061">
    <property type="entry name" value="Glutamate receptor, ionotropic kainate"/>
    <property type="match status" value="1"/>
</dbReference>
<dbReference type="SMART" id="SM00079">
    <property type="entry name" value="PBPe"/>
    <property type="match status" value="1"/>
</dbReference>
<proteinExistence type="inferred from homology"/>
<evidence type="ECO:0000313" key="16">
    <source>
        <dbReference type="WBParaSite" id="GPUH_0000208501-mRNA-1"/>
    </source>
</evidence>
<dbReference type="InterPro" id="IPR015683">
    <property type="entry name" value="Ionotropic_Glu_rcpt"/>
</dbReference>
<evidence type="ECO:0000256" key="10">
    <source>
        <dbReference type="ARBA" id="ARBA00023286"/>
    </source>
</evidence>
<evidence type="ECO:0000259" key="13">
    <source>
        <dbReference type="SMART" id="SM00079"/>
    </source>
</evidence>
<keyword evidence="9" id="KW-0325">Glycoprotein</keyword>
<protein>
    <submittedName>
        <fullName evidence="16">PBPe domain-containing protein</fullName>
    </submittedName>
</protein>
<dbReference type="SUPFAM" id="SSF53850">
    <property type="entry name" value="Periplasmic binding protein-like II"/>
    <property type="match status" value="1"/>
</dbReference>
<keyword evidence="15" id="KW-1185">Reference proteome</keyword>
<comment type="similarity">
    <text evidence="2">Belongs to the glutamate-gated ion channel (TC 1.A.10.1) family.</text>
</comment>
<evidence type="ECO:0000313" key="14">
    <source>
        <dbReference type="EMBL" id="VDK32003.1"/>
    </source>
</evidence>
<evidence type="ECO:0000256" key="5">
    <source>
        <dbReference type="ARBA" id="ARBA00022989"/>
    </source>
</evidence>